<dbReference type="RefSeq" id="WP_067668614.1">
    <property type="nucleotide sequence ID" value="NZ_CBCSIK010000014.1"/>
</dbReference>
<evidence type="ECO:0008006" key="4">
    <source>
        <dbReference type="Google" id="ProtNLM"/>
    </source>
</evidence>
<reference evidence="2 3" key="1">
    <citation type="submission" date="2016-03" db="EMBL/GenBank/DDBJ databases">
        <title>Acinetobacter genomospecies 28 strain ANC 4149.</title>
        <authorList>
            <person name="Radolfova-Krizova L."/>
            <person name="Nemec A."/>
        </authorList>
    </citation>
    <scope>NUCLEOTIDE SEQUENCE [LARGE SCALE GENOMIC DNA]</scope>
    <source>
        <strain evidence="2 3">ANC 4149</strain>
    </source>
</reference>
<keyword evidence="3" id="KW-1185">Reference proteome</keyword>
<feature type="transmembrane region" description="Helical" evidence="1">
    <location>
        <begin position="144"/>
        <end position="167"/>
    </location>
</feature>
<dbReference type="EMBL" id="LUAW01000019">
    <property type="protein sequence ID" value="KYQ72152.1"/>
    <property type="molecule type" value="Genomic_DNA"/>
</dbReference>
<dbReference type="PANTHER" id="PTHR40115:SF1">
    <property type="entry name" value="INNER MEMBRANE PROTEIN WITH PEPSY TM HELIX"/>
    <property type="match status" value="1"/>
</dbReference>
<gene>
    <name evidence="2" type="ORF">AZH43_11530</name>
</gene>
<dbReference type="AlphaFoldDB" id="A0A151Y260"/>
<accession>A0A151Y260</accession>
<keyword evidence="1" id="KW-1133">Transmembrane helix</keyword>
<sequence length="196" mass="22052">MYQRRDFYRHARYVHGWLSAFAFIVLVFFSLTGLFLNHPEWFDPAKDEKTVKIQLPENLLQAAQKQENPSNALLDYIRQKETVVGRYQSSEVIDGEVMIRLESPAGSTDIWALLDTGEVEITQKPASAVSLINDLHRGKNSGTAWRWLIDISAVLILALSLAGYILFLSIKSRLVTHLLLTAASLAVLIALIWSAV</sequence>
<proteinExistence type="predicted"/>
<dbReference type="OrthoDB" id="27171at2"/>
<dbReference type="STRING" id="1806892.AZH43_11530"/>
<keyword evidence="1" id="KW-0812">Transmembrane</keyword>
<organism evidence="2 3">
    <name type="scientific">Acinetobacter pragensis</name>
    <dbReference type="NCBI Taxonomy" id="1806892"/>
    <lineage>
        <taxon>Bacteria</taxon>
        <taxon>Pseudomonadati</taxon>
        <taxon>Pseudomonadota</taxon>
        <taxon>Gammaproteobacteria</taxon>
        <taxon>Moraxellales</taxon>
        <taxon>Moraxellaceae</taxon>
        <taxon>Acinetobacter</taxon>
    </lineage>
</organism>
<feature type="transmembrane region" description="Helical" evidence="1">
    <location>
        <begin position="12"/>
        <end position="36"/>
    </location>
</feature>
<protein>
    <recommendedName>
        <fullName evidence="4">Peptidase</fullName>
    </recommendedName>
</protein>
<keyword evidence="1" id="KW-0472">Membrane</keyword>
<dbReference type="InterPro" id="IPR032307">
    <property type="entry name" value="PepSY_TM-like_2"/>
</dbReference>
<evidence type="ECO:0000313" key="3">
    <source>
        <dbReference type="Proteomes" id="UP000076276"/>
    </source>
</evidence>
<dbReference type="PANTHER" id="PTHR40115">
    <property type="entry name" value="INNER MEMBRANE PROTEIN WITH PEPSY TM HELIX"/>
    <property type="match status" value="1"/>
</dbReference>
<feature type="transmembrane region" description="Helical" evidence="1">
    <location>
        <begin position="174"/>
        <end position="195"/>
    </location>
</feature>
<evidence type="ECO:0000256" key="1">
    <source>
        <dbReference type="SAM" id="Phobius"/>
    </source>
</evidence>
<evidence type="ECO:0000313" key="2">
    <source>
        <dbReference type="EMBL" id="KYQ72152.1"/>
    </source>
</evidence>
<dbReference type="Pfam" id="PF16357">
    <property type="entry name" value="PepSY_TM_like_2"/>
    <property type="match status" value="1"/>
</dbReference>
<comment type="caution">
    <text evidence="2">The sequence shown here is derived from an EMBL/GenBank/DDBJ whole genome shotgun (WGS) entry which is preliminary data.</text>
</comment>
<name>A0A151Y260_9GAMM</name>
<dbReference type="Proteomes" id="UP000076276">
    <property type="component" value="Unassembled WGS sequence"/>
</dbReference>